<dbReference type="PROSITE" id="PS50110">
    <property type="entry name" value="RESPONSE_REGULATORY"/>
    <property type="match status" value="1"/>
</dbReference>
<feature type="domain" description="GGDEF" evidence="7">
    <location>
        <begin position="559"/>
        <end position="687"/>
    </location>
</feature>
<feature type="domain" description="PAC" evidence="6">
    <location>
        <begin position="219"/>
        <end position="271"/>
    </location>
</feature>
<dbReference type="Gene3D" id="3.30.450.20">
    <property type="entry name" value="PAS domain"/>
    <property type="match status" value="3"/>
</dbReference>
<proteinExistence type="predicted"/>
<dbReference type="FunFam" id="3.30.70.270:FF:000001">
    <property type="entry name" value="Diguanylate cyclase domain protein"/>
    <property type="match status" value="1"/>
</dbReference>
<dbReference type="InterPro" id="IPR001610">
    <property type="entry name" value="PAC"/>
</dbReference>
<dbReference type="SMART" id="SM00267">
    <property type="entry name" value="GGDEF"/>
    <property type="match status" value="1"/>
</dbReference>
<dbReference type="Pfam" id="PF00990">
    <property type="entry name" value="GGDEF"/>
    <property type="match status" value="1"/>
</dbReference>
<dbReference type="Gene3D" id="3.40.50.2300">
    <property type="match status" value="1"/>
</dbReference>
<evidence type="ECO:0000313" key="10">
    <source>
        <dbReference type="Proteomes" id="UP000068026"/>
    </source>
</evidence>
<feature type="domain" description="Response regulatory" evidence="4">
    <location>
        <begin position="24"/>
        <end position="138"/>
    </location>
</feature>
<dbReference type="Proteomes" id="UP000184204">
    <property type="component" value="Unassembled WGS sequence"/>
</dbReference>
<dbReference type="PROSITE" id="PS50112">
    <property type="entry name" value="PAS"/>
    <property type="match status" value="2"/>
</dbReference>
<dbReference type="InterPro" id="IPR043128">
    <property type="entry name" value="Rev_trsase/Diguanyl_cyclase"/>
</dbReference>
<keyword evidence="8" id="KW-0808">Transferase</keyword>
<evidence type="ECO:0000259" key="7">
    <source>
        <dbReference type="PROSITE" id="PS50887"/>
    </source>
</evidence>
<dbReference type="GO" id="GO:0016779">
    <property type="term" value="F:nucleotidyltransferase activity"/>
    <property type="evidence" value="ECO:0007669"/>
    <property type="project" value="UniProtKB-KW"/>
</dbReference>
<dbReference type="CDD" id="cd00130">
    <property type="entry name" value="PAS"/>
    <property type="match status" value="3"/>
</dbReference>
<evidence type="ECO:0000259" key="5">
    <source>
        <dbReference type="PROSITE" id="PS50112"/>
    </source>
</evidence>
<keyword evidence="3" id="KW-0597">Phosphoprotein</keyword>
<dbReference type="InterPro" id="IPR000160">
    <property type="entry name" value="GGDEF_dom"/>
</dbReference>
<organism evidence="9 11">
    <name type="scientific">Anaerotignum propionicum DSM 1682</name>
    <dbReference type="NCBI Taxonomy" id="991789"/>
    <lineage>
        <taxon>Bacteria</taxon>
        <taxon>Bacillati</taxon>
        <taxon>Bacillota</taxon>
        <taxon>Clostridia</taxon>
        <taxon>Lachnospirales</taxon>
        <taxon>Anaerotignaceae</taxon>
        <taxon>Anaerotignum</taxon>
    </lineage>
</organism>
<reference evidence="10" key="2">
    <citation type="submission" date="2016-01" db="EMBL/GenBank/DDBJ databases">
        <authorList>
            <person name="Poehlein A."/>
            <person name="Schlien K."/>
            <person name="Gottschalk G."/>
            <person name="Buckel W."/>
            <person name="Daniel R."/>
        </authorList>
    </citation>
    <scope>NUCLEOTIDE SEQUENCE [LARGE SCALE GENOMIC DNA]</scope>
    <source>
        <strain evidence="10">X2</strain>
    </source>
</reference>
<reference evidence="9" key="4">
    <citation type="submission" date="2016-11" db="EMBL/GenBank/DDBJ databases">
        <authorList>
            <person name="Varghese N."/>
            <person name="Submissions S."/>
        </authorList>
    </citation>
    <scope>NUCLEOTIDE SEQUENCE</scope>
    <source>
        <strain evidence="9">DSM 1682</strain>
    </source>
</reference>
<dbReference type="SMART" id="SM00448">
    <property type="entry name" value="REC"/>
    <property type="match status" value="1"/>
</dbReference>
<dbReference type="Proteomes" id="UP000068026">
    <property type="component" value="Chromosome"/>
</dbReference>
<dbReference type="SMART" id="SM00086">
    <property type="entry name" value="PAC"/>
    <property type="match status" value="3"/>
</dbReference>
<dbReference type="InterPro" id="IPR029787">
    <property type="entry name" value="Nucleotide_cyclase"/>
</dbReference>
<reference evidence="11" key="3">
    <citation type="submission" date="2016-11" db="EMBL/GenBank/DDBJ databases">
        <authorList>
            <person name="Jaros S."/>
            <person name="Januszkiewicz K."/>
            <person name="Wedrychowicz H."/>
        </authorList>
    </citation>
    <scope>NUCLEOTIDE SEQUENCE [LARGE SCALE GENOMIC DNA]</scope>
    <source>
        <strain evidence="11">DSM 1682</strain>
    </source>
</reference>
<protein>
    <recommendedName>
        <fullName evidence="1">Stage 0 sporulation protein A homolog</fullName>
    </recommendedName>
</protein>
<dbReference type="GO" id="GO:0000160">
    <property type="term" value="P:phosphorelay signal transduction system"/>
    <property type="evidence" value="ECO:0007669"/>
    <property type="project" value="InterPro"/>
</dbReference>
<dbReference type="Pfam" id="PF08448">
    <property type="entry name" value="PAS_4"/>
    <property type="match status" value="1"/>
</dbReference>
<accession>A0A0X1U6N7</accession>
<dbReference type="Gene3D" id="3.30.70.270">
    <property type="match status" value="1"/>
</dbReference>
<gene>
    <name evidence="8" type="primary">ydaM_1</name>
    <name evidence="8" type="ORF">CPRO_10100</name>
    <name evidence="9" type="ORF">SAMN02745151_02220</name>
</gene>
<dbReference type="InterPro" id="IPR000700">
    <property type="entry name" value="PAS-assoc_C"/>
</dbReference>
<dbReference type="Pfam" id="PF00072">
    <property type="entry name" value="Response_reg"/>
    <property type="match status" value="1"/>
</dbReference>
<evidence type="ECO:0000256" key="3">
    <source>
        <dbReference type="PROSITE-ProRule" id="PRU00169"/>
    </source>
</evidence>
<feature type="domain" description="PAS" evidence="5">
    <location>
        <begin position="272"/>
        <end position="319"/>
    </location>
</feature>
<dbReference type="GO" id="GO:0006355">
    <property type="term" value="P:regulation of DNA-templated transcription"/>
    <property type="evidence" value="ECO:0007669"/>
    <property type="project" value="InterPro"/>
</dbReference>
<reference evidence="8 10" key="1">
    <citation type="journal article" date="2016" name="Genome Announc.">
        <title>Complete Genome Sequence of the Amino Acid-Fermenting Clostridium propionicum X2 (DSM 1682).</title>
        <authorList>
            <person name="Poehlein A."/>
            <person name="Schlien K."/>
            <person name="Chowdhury N.P."/>
            <person name="Gottschalk G."/>
            <person name="Buckel W."/>
            <person name="Daniel R."/>
        </authorList>
    </citation>
    <scope>NUCLEOTIDE SEQUENCE [LARGE SCALE GENOMIC DNA]</scope>
    <source>
        <strain evidence="8 10">X2</strain>
    </source>
</reference>
<dbReference type="PROSITE" id="PS50113">
    <property type="entry name" value="PAC"/>
    <property type="match status" value="2"/>
</dbReference>
<dbReference type="CDD" id="cd01949">
    <property type="entry name" value="GGDEF"/>
    <property type="match status" value="1"/>
</dbReference>
<evidence type="ECO:0000313" key="8">
    <source>
        <dbReference type="EMBL" id="AMJ40605.1"/>
    </source>
</evidence>
<dbReference type="InterPro" id="IPR013656">
    <property type="entry name" value="PAS_4"/>
</dbReference>
<dbReference type="InterPro" id="IPR013767">
    <property type="entry name" value="PAS_fold"/>
</dbReference>
<dbReference type="InterPro" id="IPR001789">
    <property type="entry name" value="Sig_transdc_resp-reg_receiver"/>
</dbReference>
<dbReference type="Pfam" id="PF00989">
    <property type="entry name" value="PAS"/>
    <property type="match status" value="1"/>
</dbReference>
<name>A0A0X1U6N7_ANAPI</name>
<keyword evidence="8" id="KW-0548">Nucleotidyltransferase</keyword>
<dbReference type="SUPFAM" id="SSF52172">
    <property type="entry name" value="CheY-like"/>
    <property type="match status" value="1"/>
</dbReference>
<evidence type="ECO:0000256" key="2">
    <source>
        <dbReference type="ARBA" id="ARBA00024867"/>
    </source>
</evidence>
<dbReference type="AlphaFoldDB" id="A0A0X1U6N7"/>
<feature type="domain" description="PAS" evidence="5">
    <location>
        <begin position="402"/>
        <end position="438"/>
    </location>
</feature>
<dbReference type="SUPFAM" id="SSF55785">
    <property type="entry name" value="PYP-like sensor domain (PAS domain)"/>
    <property type="match status" value="3"/>
</dbReference>
<dbReference type="NCBIfam" id="TIGR00254">
    <property type="entry name" value="GGDEF"/>
    <property type="match status" value="1"/>
</dbReference>
<dbReference type="EMBL" id="CP014223">
    <property type="protein sequence ID" value="AMJ40605.1"/>
    <property type="molecule type" value="Genomic_DNA"/>
</dbReference>
<feature type="domain" description="PAC" evidence="6">
    <location>
        <begin position="351"/>
        <end position="401"/>
    </location>
</feature>
<dbReference type="EMBL" id="FQUA01000010">
    <property type="protein sequence ID" value="SHE91984.1"/>
    <property type="molecule type" value="Genomic_DNA"/>
</dbReference>
<evidence type="ECO:0000256" key="1">
    <source>
        <dbReference type="ARBA" id="ARBA00018672"/>
    </source>
</evidence>
<dbReference type="Pfam" id="PF13426">
    <property type="entry name" value="PAS_9"/>
    <property type="match status" value="1"/>
</dbReference>
<evidence type="ECO:0000313" key="11">
    <source>
        <dbReference type="Proteomes" id="UP000184204"/>
    </source>
</evidence>
<dbReference type="NCBIfam" id="TIGR00229">
    <property type="entry name" value="sensory_box"/>
    <property type="match status" value="3"/>
</dbReference>
<dbReference type="RefSeq" id="WP_236782390.1">
    <property type="nucleotide sequence ID" value="NZ_CP014223.1"/>
</dbReference>
<evidence type="ECO:0000259" key="4">
    <source>
        <dbReference type="PROSITE" id="PS50110"/>
    </source>
</evidence>
<dbReference type="PANTHER" id="PTHR44757">
    <property type="entry name" value="DIGUANYLATE CYCLASE DGCP"/>
    <property type="match status" value="1"/>
</dbReference>
<comment type="function">
    <text evidence="2">May play the central regulatory role in sporulation. It may be an element of the effector pathway responsible for the activation of sporulation genes in response to nutritional stress. Spo0A may act in concert with spo0H (a sigma factor) to control the expression of some genes that are critical to the sporulation process.</text>
</comment>
<feature type="modified residue" description="4-aspartylphosphate" evidence="3">
    <location>
        <position position="73"/>
    </location>
</feature>
<dbReference type="CDD" id="cd17534">
    <property type="entry name" value="REC_DC-like"/>
    <property type="match status" value="1"/>
</dbReference>
<dbReference type="InterPro" id="IPR052155">
    <property type="entry name" value="Biofilm_reg_signaling"/>
</dbReference>
<dbReference type="KEGG" id="cpro:CPRO_10100"/>
<dbReference type="PANTHER" id="PTHR44757:SF2">
    <property type="entry name" value="BIOFILM ARCHITECTURE MAINTENANCE PROTEIN MBAA"/>
    <property type="match status" value="1"/>
</dbReference>
<sequence length="687" mass="78112">MMTGKDDSIDVVKSHIEIRVKNKKILLVDDSLLTSRIVSEFLNDNGYDTETVTTGEEALQKVCNITIDLILMDIELAGEMDGIEAARRILKIMDIPVVFFTANISNEIINKIKELNAYGFVLKGTDREALLSTVEMALNLHEANLQTSMFGRIFENFANEIYIFCPESLKFTDVNCAASKSIGYTRKELSKMTFLDINPEFNMASLQIILNQVSSGGQQQVFFNSIHRRKDGSKYPVEINLQLLDYGRIKLFLALAVDLTERSAIKEQLDKNESILDTIINSAQDAIVMLDSKGDVTLWNRAAEQIFGYSREEILGKDLHRVIVSDVSIYRTYKKAFSHFKLARENNTKGKTIEVIAKHKDGGEINIEVSMSFLKIKDDLHVVGIVHDISKRKRAYEELENSHKQYLELAENAPIGILKCDEQGNIIYVNEKALEILGSPGIEETKKINILKFPPLMKYGLSKKLEECMRNNELGVYEMNYESKWGKRVCMRLHIKPLTEWNKVTGAQVIIDDITEKKYLEEELRCLSLIDYLTNVYNRRFFIQKLEEEIELVQRRISSTFCLVMLDVDHFKSINDRFGHSTGDLVLKNLAKTIKNRIRKTDCLARWGGEEFVILLQGTPVDKALILVEELQDSINKMGSTGVDMVTASFGVVEYCSGDTVDSLIQSADKLMYEAKTAGRNCIRSRS</sequence>
<dbReference type="SMART" id="SM00091">
    <property type="entry name" value="PAS"/>
    <property type="match status" value="3"/>
</dbReference>
<evidence type="ECO:0000259" key="6">
    <source>
        <dbReference type="PROSITE" id="PS50113"/>
    </source>
</evidence>
<keyword evidence="10" id="KW-1185">Reference proteome</keyword>
<dbReference type="InterPro" id="IPR000014">
    <property type="entry name" value="PAS"/>
</dbReference>
<evidence type="ECO:0000313" key="9">
    <source>
        <dbReference type="EMBL" id="SHE91984.1"/>
    </source>
</evidence>
<dbReference type="InterPro" id="IPR035965">
    <property type="entry name" value="PAS-like_dom_sf"/>
</dbReference>
<dbReference type="InterPro" id="IPR011006">
    <property type="entry name" value="CheY-like_superfamily"/>
</dbReference>
<dbReference type="SUPFAM" id="SSF55073">
    <property type="entry name" value="Nucleotide cyclase"/>
    <property type="match status" value="1"/>
</dbReference>
<dbReference type="PROSITE" id="PS50887">
    <property type="entry name" value="GGDEF"/>
    <property type="match status" value="1"/>
</dbReference>